<gene>
    <name evidence="1" type="ORF">QOZ93_000898</name>
</gene>
<dbReference type="EMBL" id="JAUSWN010000006">
    <property type="protein sequence ID" value="MDQ0479158.1"/>
    <property type="molecule type" value="Genomic_DNA"/>
</dbReference>
<protein>
    <recommendedName>
        <fullName evidence="3">Phage protein</fullName>
    </recommendedName>
</protein>
<accession>A0ABU0JQ03</accession>
<proteinExistence type="predicted"/>
<evidence type="ECO:0000313" key="1">
    <source>
        <dbReference type="EMBL" id="MDQ0479158.1"/>
    </source>
</evidence>
<organism evidence="1 2">
    <name type="scientific">Hathewaya limosa</name>
    <name type="common">Clostridium limosum</name>
    <dbReference type="NCBI Taxonomy" id="1536"/>
    <lineage>
        <taxon>Bacteria</taxon>
        <taxon>Bacillati</taxon>
        <taxon>Bacillota</taxon>
        <taxon>Clostridia</taxon>
        <taxon>Eubacteriales</taxon>
        <taxon>Clostridiaceae</taxon>
        <taxon>Hathewaya</taxon>
    </lineage>
</organism>
<reference evidence="1 2" key="1">
    <citation type="submission" date="2023-07" db="EMBL/GenBank/DDBJ databases">
        <title>Genomic Encyclopedia of Type Strains, Phase IV (KMG-IV): sequencing the most valuable type-strain genomes for metagenomic binning, comparative biology and taxonomic classification.</title>
        <authorList>
            <person name="Goeker M."/>
        </authorList>
    </citation>
    <scope>NUCLEOTIDE SEQUENCE [LARGE SCALE GENOMIC DNA]</scope>
    <source>
        <strain evidence="1 2">DSM 1400</strain>
    </source>
</reference>
<comment type="caution">
    <text evidence="1">The sequence shown here is derived from an EMBL/GenBank/DDBJ whole genome shotgun (WGS) entry which is preliminary data.</text>
</comment>
<sequence length="98" mass="12010">MIFFKDMWEDVKIILNKEEELNIKIIEKYNSGFTVKEEDITTFVTRDDFVDLWCKMLYYNQIELNLNDKEHFKQKYVYEILKKLPYVTEESGVLRLNK</sequence>
<dbReference type="RefSeq" id="WP_111941530.1">
    <property type="nucleotide sequence ID" value="NZ_BAAACJ010000012.1"/>
</dbReference>
<evidence type="ECO:0008006" key="3">
    <source>
        <dbReference type="Google" id="ProtNLM"/>
    </source>
</evidence>
<dbReference type="Proteomes" id="UP001224418">
    <property type="component" value="Unassembled WGS sequence"/>
</dbReference>
<evidence type="ECO:0000313" key="2">
    <source>
        <dbReference type="Proteomes" id="UP001224418"/>
    </source>
</evidence>
<keyword evidence="2" id="KW-1185">Reference proteome</keyword>
<name>A0ABU0JQ03_HATLI</name>